<organism evidence="3 4">
    <name type="scientific">Pandoraea norimbergensis</name>
    <dbReference type="NCBI Taxonomy" id="93219"/>
    <lineage>
        <taxon>Bacteria</taxon>
        <taxon>Pseudomonadati</taxon>
        <taxon>Pseudomonadota</taxon>
        <taxon>Betaproteobacteria</taxon>
        <taxon>Burkholderiales</taxon>
        <taxon>Burkholderiaceae</taxon>
        <taxon>Pandoraea</taxon>
    </lineage>
</organism>
<dbReference type="SUPFAM" id="SSF53098">
    <property type="entry name" value="Ribonuclease H-like"/>
    <property type="match status" value="1"/>
</dbReference>
<proteinExistence type="predicted"/>
<reference evidence="4" key="1">
    <citation type="submission" date="2015-12" db="EMBL/GenBank/DDBJ databases">
        <title>Complete genome sequence of Pandoraea norimbergensis DSM 11628.</title>
        <authorList>
            <person name="Ee R."/>
            <person name="Lim Y.-L."/>
            <person name="Yong D."/>
            <person name="Yin W.-F."/>
            <person name="Chan K.-G."/>
        </authorList>
    </citation>
    <scope>NUCLEOTIDE SEQUENCE [LARGE SCALE GENOMIC DNA]</scope>
    <source>
        <strain evidence="4">DSM 11628</strain>
    </source>
</reference>
<dbReference type="InterPro" id="IPR015378">
    <property type="entry name" value="Transposase-like_Mu_C"/>
</dbReference>
<dbReference type="EMBL" id="CP013480">
    <property type="protein sequence ID" value="ALS60147.1"/>
    <property type="molecule type" value="Genomic_DNA"/>
</dbReference>
<gene>
    <name evidence="3" type="ORF">AT302_10605</name>
</gene>
<evidence type="ECO:0000313" key="4">
    <source>
        <dbReference type="Proteomes" id="UP000060277"/>
    </source>
</evidence>
<dbReference type="Pfam" id="PF09299">
    <property type="entry name" value="Mu-transpos_C"/>
    <property type="match status" value="1"/>
</dbReference>
<dbReference type="InterPro" id="IPR036397">
    <property type="entry name" value="RNaseH_sf"/>
</dbReference>
<name>A0ABN4JH16_9BURK</name>
<evidence type="ECO:0000256" key="1">
    <source>
        <dbReference type="SAM" id="MobiDB-lite"/>
    </source>
</evidence>
<feature type="compositionally biased region" description="Basic residues" evidence="1">
    <location>
        <begin position="589"/>
        <end position="601"/>
    </location>
</feature>
<evidence type="ECO:0000313" key="3">
    <source>
        <dbReference type="EMBL" id="ALS60147.1"/>
    </source>
</evidence>
<feature type="region of interest" description="Disordered" evidence="1">
    <location>
        <begin position="588"/>
        <end position="620"/>
    </location>
</feature>
<dbReference type="PROSITE" id="PS50994">
    <property type="entry name" value="INTEGRASE"/>
    <property type="match status" value="1"/>
</dbReference>
<dbReference type="RefSeq" id="WP_058377065.1">
    <property type="nucleotide sequence ID" value="NZ_CP013480.3"/>
</dbReference>
<accession>A0ABN4JH16</accession>
<feature type="domain" description="Integrase catalytic" evidence="2">
    <location>
        <begin position="240"/>
        <end position="443"/>
    </location>
</feature>
<sequence length="644" mass="72997">MHDVEDTAHLNPAFEPRRQCVSLDIGAFVRHGQTIYKIAQLLDFESAIGIDVESGRSTTLRLGELRPVQVALQSTEHNVDLTEIADEDWQIAEQRFTAIKPLLDGFAGGREAVERRAKEVGVDAGTLYRWMQRYRAYEVVSALIPRKRGWKQGKGRISAQAEEVVSQVLSDFYLTSQRPSAQKTIVEIQRRCLERGINAPGESAIRSRIGSLSERERLRGRGYKEKAKNRFLPAAGKFPNADYPLAVVQIDHTPADIILVDDVYRKPIGRPWITLAMDVHSRMVTGYYLSFDPPSETSVAMCVAHSVLPKEDWLTLHRVDAQWPVWGVPKTIHVDNGADFRSNNFQQSCLMYSINLEFRPVKQPRYGGHIERMLGTLLREIHALPGTTFSSVKERDGYDAEKHAALTKSEFEEWLVTLICKVYHQRMHSALMMSPSRKWEIGVFGNAEMPGVGVPPRPVDRHSILLDFLPAFRRTVQTFGVTIEGMSYYAEALRPWINAVDKKTGVKREFTFRRDPRDISTLWFFDPEIKQYFKIPFADQALPAMSVWEYRQVKEKLKQEGRAGVDHHQILRAVTELRTKIDEAQEKTKRARKQAQRRKDHANKVSPGAPLASLPPRQPAAVSAPANVAIAGLSDEIDPYGDIA</sequence>
<dbReference type="InterPro" id="IPR012337">
    <property type="entry name" value="RNaseH-like_sf"/>
</dbReference>
<dbReference type="InterPro" id="IPR001584">
    <property type="entry name" value="Integrase_cat-core"/>
</dbReference>
<protein>
    <submittedName>
        <fullName evidence="3">Transposase</fullName>
    </submittedName>
</protein>
<keyword evidence="4" id="KW-1185">Reference proteome</keyword>
<dbReference type="Gene3D" id="3.30.420.10">
    <property type="entry name" value="Ribonuclease H-like superfamily/Ribonuclease H"/>
    <property type="match status" value="1"/>
</dbReference>
<dbReference type="Proteomes" id="UP000060277">
    <property type="component" value="Chromosome"/>
</dbReference>
<evidence type="ECO:0000259" key="2">
    <source>
        <dbReference type="PROSITE" id="PS50994"/>
    </source>
</evidence>